<comment type="caution">
    <text evidence="3">The sequence shown here is derived from an EMBL/GenBank/DDBJ whole genome shotgun (WGS) entry which is preliminary data.</text>
</comment>
<dbReference type="SUPFAM" id="SSF53474">
    <property type="entry name" value="alpha/beta-Hydrolases"/>
    <property type="match status" value="1"/>
</dbReference>
<evidence type="ECO:0000313" key="4">
    <source>
        <dbReference type="Proteomes" id="UP001208690"/>
    </source>
</evidence>
<protein>
    <submittedName>
        <fullName evidence="3">Alpha/beta fold hydrolase</fullName>
    </submittedName>
</protein>
<dbReference type="InterPro" id="IPR000073">
    <property type="entry name" value="AB_hydrolase_1"/>
</dbReference>
<accession>A0ABT3BL97</accession>
<evidence type="ECO:0000313" key="3">
    <source>
        <dbReference type="EMBL" id="MCV3274357.1"/>
    </source>
</evidence>
<feature type="domain" description="AB hydrolase-1" evidence="2">
    <location>
        <begin position="23"/>
        <end position="149"/>
    </location>
</feature>
<name>A0ABT3BL97_9RHOB</name>
<proteinExistence type="predicted"/>
<feature type="compositionally biased region" description="Low complexity" evidence="1">
    <location>
        <begin position="162"/>
        <end position="173"/>
    </location>
</feature>
<organism evidence="3 4">
    <name type="scientific">Roseobacter sinensis</name>
    <dbReference type="NCBI Taxonomy" id="2931391"/>
    <lineage>
        <taxon>Bacteria</taxon>
        <taxon>Pseudomonadati</taxon>
        <taxon>Pseudomonadota</taxon>
        <taxon>Alphaproteobacteria</taxon>
        <taxon>Rhodobacterales</taxon>
        <taxon>Roseobacteraceae</taxon>
        <taxon>Roseobacter</taxon>
    </lineage>
</organism>
<dbReference type="PANTHER" id="PTHR43139">
    <property type="entry name" value="SI:DKEY-122A22.2"/>
    <property type="match status" value="1"/>
</dbReference>
<dbReference type="EMBL" id="JALIEB010000040">
    <property type="protein sequence ID" value="MCV3274357.1"/>
    <property type="molecule type" value="Genomic_DNA"/>
</dbReference>
<feature type="region of interest" description="Disordered" evidence="1">
    <location>
        <begin position="125"/>
        <end position="173"/>
    </location>
</feature>
<gene>
    <name evidence="3" type="ORF">MUB52_23250</name>
</gene>
<dbReference type="GO" id="GO:0016787">
    <property type="term" value="F:hydrolase activity"/>
    <property type="evidence" value="ECO:0007669"/>
    <property type="project" value="UniProtKB-KW"/>
</dbReference>
<keyword evidence="3" id="KW-0378">Hydrolase</keyword>
<dbReference type="InterPro" id="IPR029058">
    <property type="entry name" value="AB_hydrolase_fold"/>
</dbReference>
<keyword evidence="4" id="KW-1185">Reference proteome</keyword>
<evidence type="ECO:0000259" key="2">
    <source>
        <dbReference type="Pfam" id="PF12697"/>
    </source>
</evidence>
<sequence length="173" mass="18921">MNELTQNIAHMRASNAATRLSPVVALHCSGADGSQWSSLGSVFEGKATLIAPDFLGTRIRGHADASKAFRLKHEAAHVIELIEEVAEPVHVVGHSYGGAVALHVASAVPQLVRWLCLPSKPLPRRPPMTGVPTAAQRHEPSRCSDFRAASTRSENRRLPRWTQSRTQRQRSIL</sequence>
<reference evidence="3 4" key="1">
    <citation type="submission" date="2022-04" db="EMBL/GenBank/DDBJ databases">
        <title>Roseobacter sp. WL0113 is a bacterium isolated from neritic sediment.</title>
        <authorList>
            <person name="Wang L."/>
            <person name="He W."/>
            <person name="Zhang D.-F."/>
        </authorList>
    </citation>
    <scope>NUCLEOTIDE SEQUENCE [LARGE SCALE GENOMIC DNA]</scope>
    <source>
        <strain evidence="3 4">WL0113</strain>
    </source>
</reference>
<dbReference type="InterPro" id="IPR052370">
    <property type="entry name" value="Meta-cleavage_hydrolase"/>
</dbReference>
<dbReference type="RefSeq" id="WP_263846561.1">
    <property type="nucleotide sequence ID" value="NZ_JALIEB010000040.1"/>
</dbReference>
<dbReference type="PANTHER" id="PTHR43139:SF52">
    <property type="entry name" value="SI:DKEY-122A22.2"/>
    <property type="match status" value="1"/>
</dbReference>
<feature type="compositionally biased region" description="Basic and acidic residues" evidence="1">
    <location>
        <begin position="136"/>
        <end position="145"/>
    </location>
</feature>
<dbReference type="Pfam" id="PF12697">
    <property type="entry name" value="Abhydrolase_6"/>
    <property type="match status" value="1"/>
</dbReference>
<dbReference type="Proteomes" id="UP001208690">
    <property type="component" value="Unassembled WGS sequence"/>
</dbReference>
<dbReference type="Gene3D" id="3.40.50.1820">
    <property type="entry name" value="alpha/beta hydrolase"/>
    <property type="match status" value="1"/>
</dbReference>
<evidence type="ECO:0000256" key="1">
    <source>
        <dbReference type="SAM" id="MobiDB-lite"/>
    </source>
</evidence>